<evidence type="ECO:0000313" key="2">
    <source>
        <dbReference type="EMBL" id="WNH50425.1"/>
    </source>
</evidence>
<proteinExistence type="predicted"/>
<dbReference type="Pfam" id="PF06551">
    <property type="entry name" value="DUF1120"/>
    <property type="match status" value="1"/>
</dbReference>
<dbReference type="Proteomes" id="UP001305421">
    <property type="component" value="Chromosome"/>
</dbReference>
<reference evidence="2 3" key="1">
    <citation type="submission" date="2022-12" db="EMBL/GenBank/DDBJ databases">
        <title>Two new species, Stenotrophomonas aracearum and Stenotrophomonas oahuensis, isolated from Anthurium (Araceae family) in Hawaii.</title>
        <authorList>
            <person name="Chunag S.C."/>
            <person name="Dobhal S."/>
            <person name="Alvarez A."/>
            <person name="Arif M."/>
        </authorList>
    </citation>
    <scope>NUCLEOTIDE SEQUENCE [LARGE SCALE GENOMIC DNA]</scope>
    <source>
        <strain evidence="2 3">A5588</strain>
    </source>
</reference>
<gene>
    <name evidence="2" type="ORF">PDM28_09100</name>
</gene>
<feature type="signal peptide" evidence="1">
    <location>
        <begin position="1"/>
        <end position="24"/>
    </location>
</feature>
<accession>A0ABY9YHT1</accession>
<keyword evidence="3" id="KW-1185">Reference proteome</keyword>
<name>A0ABY9YHT1_9GAMM</name>
<protein>
    <submittedName>
        <fullName evidence="2">DUF1120 domain-containing protein</fullName>
    </submittedName>
</protein>
<feature type="chain" id="PRO_5045387839" evidence="1">
    <location>
        <begin position="25"/>
        <end position="213"/>
    </location>
</feature>
<dbReference type="RefSeq" id="WP_311184532.1">
    <property type="nucleotide sequence ID" value="NZ_CP115543.1"/>
</dbReference>
<dbReference type="InterPro" id="IPR010546">
    <property type="entry name" value="DUF1120"/>
</dbReference>
<keyword evidence="1" id="KW-0732">Signal</keyword>
<organism evidence="2 3">
    <name type="scientific">Stenotrophomonas aracearum</name>
    <dbReference type="NCBI Taxonomy" id="3003272"/>
    <lineage>
        <taxon>Bacteria</taxon>
        <taxon>Pseudomonadati</taxon>
        <taxon>Pseudomonadota</taxon>
        <taxon>Gammaproteobacteria</taxon>
        <taxon>Lysobacterales</taxon>
        <taxon>Lysobacteraceae</taxon>
        <taxon>Stenotrophomonas</taxon>
    </lineage>
</organism>
<evidence type="ECO:0000313" key="3">
    <source>
        <dbReference type="Proteomes" id="UP001305421"/>
    </source>
</evidence>
<dbReference type="EMBL" id="CP115543">
    <property type="protein sequence ID" value="WNH50425.1"/>
    <property type="molecule type" value="Genomic_DNA"/>
</dbReference>
<sequence>MKLTHTLLTLAIASAAASAPNAFAQSTELTIVGKILPGACNIALSNGGVADYGDIRSTALKPVDSTELEAKELTMTVTCDSAVRFAMQGVDNTGDTSFVTNRYGLGRTADDERIGSATIGLKSVTVDDVTGFATTTYNQGETWSDSVVPGPAPIPRDGMIGFATTQGVTTGPDAVKSLQGTLEVKAYIAPTDGLTITGEVPIRGSATINVMYL</sequence>
<evidence type="ECO:0000256" key="1">
    <source>
        <dbReference type="SAM" id="SignalP"/>
    </source>
</evidence>